<reference evidence="5" key="1">
    <citation type="journal article" date="2019" name="Int. J. Syst. Evol. Microbiol.">
        <title>The Global Catalogue of Microorganisms (GCM) 10K type strain sequencing project: providing services to taxonomists for standard genome sequencing and annotation.</title>
        <authorList>
            <consortium name="The Broad Institute Genomics Platform"/>
            <consortium name="The Broad Institute Genome Sequencing Center for Infectious Disease"/>
            <person name="Wu L."/>
            <person name="Ma J."/>
        </authorList>
    </citation>
    <scope>NUCLEOTIDE SEQUENCE [LARGE SCALE GENOMIC DNA]</scope>
    <source>
        <strain evidence="5">DT28</strain>
    </source>
</reference>
<keyword evidence="2 4" id="KW-0378">Hydrolase</keyword>
<evidence type="ECO:0000259" key="3">
    <source>
        <dbReference type="Pfam" id="PF02230"/>
    </source>
</evidence>
<comment type="caution">
    <text evidence="4">The sequence shown here is derived from an EMBL/GenBank/DDBJ whole genome shotgun (WGS) entry which is preliminary data.</text>
</comment>
<dbReference type="Gene3D" id="3.40.50.1820">
    <property type="entry name" value="alpha/beta hydrolase"/>
    <property type="match status" value="1"/>
</dbReference>
<dbReference type="Proteomes" id="UP001595962">
    <property type="component" value="Unassembled WGS sequence"/>
</dbReference>
<dbReference type="PANTHER" id="PTHR10655:SF17">
    <property type="entry name" value="LYSOPHOSPHOLIPASE-LIKE PROTEIN 1"/>
    <property type="match status" value="1"/>
</dbReference>
<feature type="domain" description="Phospholipase/carboxylesterase/thioesterase" evidence="3">
    <location>
        <begin position="9"/>
        <end position="218"/>
    </location>
</feature>
<comment type="similarity">
    <text evidence="1">Belongs to the AB hydrolase superfamily. AB hydrolase 2 family.</text>
</comment>
<dbReference type="InterPro" id="IPR050565">
    <property type="entry name" value="LYPA1-2/EST-like"/>
</dbReference>
<dbReference type="RefSeq" id="WP_377336666.1">
    <property type="nucleotide sequence ID" value="NZ_JBHSGB010000020.1"/>
</dbReference>
<dbReference type="GO" id="GO:0016787">
    <property type="term" value="F:hydrolase activity"/>
    <property type="evidence" value="ECO:0007669"/>
    <property type="project" value="UniProtKB-KW"/>
</dbReference>
<keyword evidence="5" id="KW-1185">Reference proteome</keyword>
<name>A0ABV9JRX3_9GAMM</name>
<dbReference type="SUPFAM" id="SSF53474">
    <property type="entry name" value="alpha/beta-Hydrolases"/>
    <property type="match status" value="1"/>
</dbReference>
<dbReference type="EMBL" id="JBHSGB010000020">
    <property type="protein sequence ID" value="MFC4657030.1"/>
    <property type="molecule type" value="Genomic_DNA"/>
</dbReference>
<accession>A0ABV9JRX3</accession>
<proteinExistence type="inferred from homology"/>
<dbReference type="Pfam" id="PF02230">
    <property type="entry name" value="Abhydrolase_2"/>
    <property type="match status" value="1"/>
</dbReference>
<sequence>MKLLPFVDVKPEGAVKAAVVWLHGLGDSGDGFAPIVPELRLPKGHGVRFVFPHAPVRPITINNGYQMRGWYDIKTWDLNDRADETGVRESAAAVTQLIDTLIGQGIPAEKILLAGFSQGGVIALHLLPRLPYKIAGVMALSTYMAVPQKLNEEKTATNQRTPVLVNHGTHDEVVPYSAGQAAFQALKHAGFAVQWAEYRMGHSVCPQQIGELSRFIQQQLVQAD</sequence>
<evidence type="ECO:0000313" key="4">
    <source>
        <dbReference type="EMBL" id="MFC4657030.1"/>
    </source>
</evidence>
<dbReference type="PANTHER" id="PTHR10655">
    <property type="entry name" value="LYSOPHOSPHOLIPASE-RELATED"/>
    <property type="match status" value="1"/>
</dbReference>
<evidence type="ECO:0000256" key="1">
    <source>
        <dbReference type="ARBA" id="ARBA00006499"/>
    </source>
</evidence>
<evidence type="ECO:0000256" key="2">
    <source>
        <dbReference type="ARBA" id="ARBA00022801"/>
    </source>
</evidence>
<dbReference type="InterPro" id="IPR029058">
    <property type="entry name" value="AB_hydrolase_fold"/>
</dbReference>
<organism evidence="4 5">
    <name type="scientific">Rheinheimera marina</name>
    <dbReference type="NCBI Taxonomy" id="1774958"/>
    <lineage>
        <taxon>Bacteria</taxon>
        <taxon>Pseudomonadati</taxon>
        <taxon>Pseudomonadota</taxon>
        <taxon>Gammaproteobacteria</taxon>
        <taxon>Chromatiales</taxon>
        <taxon>Chromatiaceae</taxon>
        <taxon>Rheinheimera</taxon>
    </lineage>
</organism>
<gene>
    <name evidence="4" type="ORF">ACFO3I_18615</name>
</gene>
<dbReference type="InterPro" id="IPR003140">
    <property type="entry name" value="PLipase/COase/thioEstase"/>
</dbReference>
<protein>
    <submittedName>
        <fullName evidence="4">Alpha/beta hydrolase</fullName>
    </submittedName>
</protein>
<evidence type="ECO:0000313" key="5">
    <source>
        <dbReference type="Proteomes" id="UP001595962"/>
    </source>
</evidence>